<dbReference type="Gene3D" id="1.10.3210.10">
    <property type="entry name" value="Hypothetical protein af1432"/>
    <property type="match status" value="1"/>
</dbReference>
<gene>
    <name evidence="2" type="ORF">FHS65_001414</name>
</gene>
<keyword evidence="3" id="KW-1185">Reference proteome</keyword>
<proteinExistence type="predicted"/>
<dbReference type="AlphaFoldDB" id="A0A7W9E763"/>
<dbReference type="CDD" id="cd00077">
    <property type="entry name" value="HDc"/>
    <property type="match status" value="1"/>
</dbReference>
<dbReference type="PROSITE" id="PS51831">
    <property type="entry name" value="HD"/>
    <property type="match status" value="1"/>
</dbReference>
<evidence type="ECO:0000259" key="1">
    <source>
        <dbReference type="PROSITE" id="PS51831"/>
    </source>
</evidence>
<dbReference type="InterPro" id="IPR003607">
    <property type="entry name" value="HD/PDEase_dom"/>
</dbReference>
<dbReference type="Pfam" id="PF01966">
    <property type="entry name" value="HD"/>
    <property type="match status" value="1"/>
</dbReference>
<accession>A0A7W9E763</accession>
<organism evidence="2 3">
    <name type="scientific">Brevundimonas halotolerans</name>
    <dbReference type="NCBI Taxonomy" id="69670"/>
    <lineage>
        <taxon>Bacteria</taxon>
        <taxon>Pseudomonadati</taxon>
        <taxon>Pseudomonadota</taxon>
        <taxon>Alphaproteobacteria</taxon>
        <taxon>Caulobacterales</taxon>
        <taxon>Caulobacteraceae</taxon>
        <taxon>Brevundimonas</taxon>
    </lineage>
</organism>
<evidence type="ECO:0000313" key="3">
    <source>
        <dbReference type="Proteomes" id="UP000548978"/>
    </source>
</evidence>
<sequence length="426" mass="47861">MIWKLLETPEFQRLRRIRQLGFSDLVFPGATHSRFAHSVGVFHTARLLCGVIAEKLGNNFNREAAETVICAALIHDLGHGPFSHAFESALNMSGRHEAWTEKIIQSPDVSKIMDDYRQNMSSDVAKIFKAESSPDIYSSVVSSQFDADRLDYMRRDRMMTGTQIGGIDFTWLLSNLEVCKIDVGVDDQKYAEIDTLVLANKALWAGESYVLSLFQLYPNVYLHKTTRGAEQLFGLMMQSIKSLVDERSEGQTGLPADHPLIRYLRDQTLSNYLELDDTVVWGALPLIAQAKDAELARVANDLRYRNLPKAIDVGRALAGGHVNGPANPRTVKFARLLAEAVKSNQSLANRILSDNFSRNPYKRRAYDSPRAIQRIHILVEGRPVDLADESAVVRALMPFEVNRLYTRPDDGEARNIVQAVIKEAMN</sequence>
<feature type="domain" description="HD" evidence="1">
    <location>
        <begin position="34"/>
        <end position="153"/>
    </location>
</feature>
<comment type="caution">
    <text evidence="2">The sequence shown here is derived from an EMBL/GenBank/DDBJ whole genome shotgun (WGS) entry which is preliminary data.</text>
</comment>
<dbReference type="SUPFAM" id="SSF109604">
    <property type="entry name" value="HD-domain/PDEase-like"/>
    <property type="match status" value="1"/>
</dbReference>
<dbReference type="PANTHER" id="PTHR11373">
    <property type="entry name" value="DEOXYNUCLEOSIDE TRIPHOSPHATE TRIPHOSPHOHYDROLASE"/>
    <property type="match status" value="1"/>
</dbReference>
<dbReference type="RefSeq" id="WP_164461977.1">
    <property type="nucleotide sequence ID" value="NZ_JACIJB010000004.1"/>
</dbReference>
<dbReference type="SMART" id="SM00471">
    <property type="entry name" value="HDc"/>
    <property type="match status" value="1"/>
</dbReference>
<protein>
    <recommendedName>
        <fullName evidence="1">HD domain-containing protein</fullName>
    </recommendedName>
</protein>
<dbReference type="InterPro" id="IPR050135">
    <property type="entry name" value="dGTPase-like"/>
</dbReference>
<dbReference type="InterPro" id="IPR006674">
    <property type="entry name" value="HD_domain"/>
</dbReference>
<evidence type="ECO:0000313" key="2">
    <source>
        <dbReference type="EMBL" id="MBB5660668.1"/>
    </source>
</evidence>
<reference evidence="2 3" key="1">
    <citation type="submission" date="2020-08" db="EMBL/GenBank/DDBJ databases">
        <title>Genomic Encyclopedia of Type Strains, Phase IV (KMG-IV): sequencing the most valuable type-strain genomes for metagenomic binning, comparative biology and taxonomic classification.</title>
        <authorList>
            <person name="Goeker M."/>
        </authorList>
    </citation>
    <scope>NUCLEOTIDE SEQUENCE [LARGE SCALE GENOMIC DNA]</scope>
    <source>
        <strain evidence="2 3">DSM 24448</strain>
    </source>
</reference>
<dbReference type="PANTHER" id="PTHR11373:SF4">
    <property type="entry name" value="DEOXYNUCLEOSIDE TRIPHOSPHATE TRIPHOSPHOHYDROLASE SAMHD1"/>
    <property type="match status" value="1"/>
</dbReference>
<dbReference type="EMBL" id="JACIJB010000004">
    <property type="protein sequence ID" value="MBB5660668.1"/>
    <property type="molecule type" value="Genomic_DNA"/>
</dbReference>
<name>A0A7W9E763_9CAUL</name>
<dbReference type="GO" id="GO:0006203">
    <property type="term" value="P:dGTP catabolic process"/>
    <property type="evidence" value="ECO:0007669"/>
    <property type="project" value="TreeGrafter"/>
</dbReference>
<dbReference type="GO" id="GO:0008832">
    <property type="term" value="F:dGTPase activity"/>
    <property type="evidence" value="ECO:0007669"/>
    <property type="project" value="TreeGrafter"/>
</dbReference>
<dbReference type="Proteomes" id="UP000548978">
    <property type="component" value="Unassembled WGS sequence"/>
</dbReference>